<dbReference type="PROSITE" id="PS50181">
    <property type="entry name" value="FBOX"/>
    <property type="match status" value="1"/>
</dbReference>
<organism evidence="2 3">
    <name type="scientific">Lentinus tigrinus ALCF2SS1-6</name>
    <dbReference type="NCBI Taxonomy" id="1328759"/>
    <lineage>
        <taxon>Eukaryota</taxon>
        <taxon>Fungi</taxon>
        <taxon>Dikarya</taxon>
        <taxon>Basidiomycota</taxon>
        <taxon>Agaricomycotina</taxon>
        <taxon>Agaricomycetes</taxon>
        <taxon>Polyporales</taxon>
        <taxon>Polyporaceae</taxon>
        <taxon>Lentinus</taxon>
    </lineage>
</organism>
<reference evidence="2" key="1">
    <citation type="journal article" date="2018" name="Genome Biol. Evol.">
        <title>Genomics and development of Lentinus tigrinus, a white-rot wood-decaying mushroom with dimorphic fruiting bodies.</title>
        <authorList>
            <person name="Wu B."/>
            <person name="Xu Z."/>
            <person name="Knudson A."/>
            <person name="Carlson A."/>
            <person name="Chen N."/>
            <person name="Kovaka S."/>
            <person name="LaButti K."/>
            <person name="Lipzen A."/>
            <person name="Pennachio C."/>
            <person name="Riley R."/>
            <person name="Schakwitz W."/>
            <person name="Umezawa K."/>
            <person name="Ohm R.A."/>
            <person name="Grigoriev I.V."/>
            <person name="Nagy L.G."/>
            <person name="Gibbons J."/>
            <person name="Hibbett D."/>
        </authorList>
    </citation>
    <scope>NUCLEOTIDE SEQUENCE [LARGE SCALE GENOMIC DNA]</scope>
    <source>
        <strain evidence="2">ALCF2SS1-6</strain>
    </source>
</reference>
<dbReference type="OrthoDB" id="2749124at2759"/>
<feature type="domain" description="F-box" evidence="1">
    <location>
        <begin position="29"/>
        <end position="74"/>
    </location>
</feature>
<dbReference type="Proteomes" id="UP000313359">
    <property type="component" value="Unassembled WGS sequence"/>
</dbReference>
<dbReference type="STRING" id="1328759.A0A5C2SMS7"/>
<keyword evidence="3" id="KW-1185">Reference proteome</keyword>
<name>A0A5C2SMS7_9APHY</name>
<dbReference type="AlphaFoldDB" id="A0A5C2SMS7"/>
<sequence>MLQRVAYIIHACIGVLRRHDLDLILVNMSVALADLPPHILKSICAQSPRRDLVSVVTTCRVLSDFARQSIWRTIPCFAIMAFTLPQDLLQREITEPQPGELPSWRSVRRIWRLSFTRALAPEDLERFRMHAQYVRAVDAYSYRRSAFVLSPATWCKLERVLEQGCLPNLRSLIKDDIVSCTVEPMHIFLSDNLRHLEYRFYDLEREDQPGGGISEWVEGWVLGLLTGITHHTSDIRVFHLLINPASSALCAELFLEALPKLTSVVSFQVPNFIYTPPSALSILADFAQLHNLAIAVRCEDFRSGTPDLPQGSFPALRTLTIVSDSSSWCVAFLSKICSPHVATIFKVNMPASSDDFLGFSNTLSGHPSADVVRTLALIFDPGPTPVALPPPVITPLYTLRSMEEIRIEGGCYAALDDDAFARMVLSWPSIQIVNVCSTSSKSSYPGVTLSGLASVIEHCRNIVSLMIRLEDIDEREITALLARKPPRIFELVPAVADDPTADARLVRRPFCPLDMLGVGSSRITEAHVGGVAAVLSLWFPLLDDILYCSRFTLAEIDGGIAQDGTPLDVDTVEQNNLWREVMTMISAMATAREQEQRWQLINTCGTQSVPQAP</sequence>
<dbReference type="InterPro" id="IPR001810">
    <property type="entry name" value="F-box_dom"/>
</dbReference>
<evidence type="ECO:0000259" key="1">
    <source>
        <dbReference type="PROSITE" id="PS50181"/>
    </source>
</evidence>
<evidence type="ECO:0000313" key="3">
    <source>
        <dbReference type="Proteomes" id="UP000313359"/>
    </source>
</evidence>
<protein>
    <recommendedName>
        <fullName evidence="1">F-box domain-containing protein</fullName>
    </recommendedName>
</protein>
<gene>
    <name evidence="2" type="ORF">L227DRAFT_260855</name>
</gene>
<accession>A0A5C2SMS7</accession>
<proteinExistence type="predicted"/>
<evidence type="ECO:0000313" key="2">
    <source>
        <dbReference type="EMBL" id="RPD64584.1"/>
    </source>
</evidence>
<dbReference type="EMBL" id="ML122253">
    <property type="protein sequence ID" value="RPD64584.1"/>
    <property type="molecule type" value="Genomic_DNA"/>
</dbReference>